<dbReference type="AlphaFoldDB" id="A0A371ISC6"/>
<dbReference type="OrthoDB" id="1706352at2"/>
<evidence type="ECO:0008006" key="3">
    <source>
        <dbReference type="Google" id="ProtNLM"/>
    </source>
</evidence>
<organism evidence="1 2">
    <name type="scientific">Romboutsia maritimum</name>
    <dbReference type="NCBI Taxonomy" id="2020948"/>
    <lineage>
        <taxon>Bacteria</taxon>
        <taxon>Bacillati</taxon>
        <taxon>Bacillota</taxon>
        <taxon>Clostridia</taxon>
        <taxon>Peptostreptococcales</taxon>
        <taxon>Peptostreptococcaceae</taxon>
        <taxon>Romboutsia</taxon>
    </lineage>
</organism>
<evidence type="ECO:0000313" key="1">
    <source>
        <dbReference type="EMBL" id="RDY23382.1"/>
    </source>
</evidence>
<dbReference type="EMBL" id="NOJZ02000013">
    <property type="protein sequence ID" value="RDY23382.1"/>
    <property type="molecule type" value="Genomic_DNA"/>
</dbReference>
<keyword evidence="2" id="KW-1185">Reference proteome</keyword>
<dbReference type="RefSeq" id="WP_095406624.1">
    <property type="nucleotide sequence ID" value="NZ_NOJZ02000013.1"/>
</dbReference>
<dbReference type="Proteomes" id="UP000243494">
    <property type="component" value="Unassembled WGS sequence"/>
</dbReference>
<name>A0A371ISC6_9FIRM</name>
<reference evidence="1 2" key="1">
    <citation type="journal article" date="2017" name="Genome Announc.">
        <title>Draft Genome Sequence of Romboutsia maritimum sp. nov. Strain CCRI-22766(T), Isolated from Coastal Estuarine Mud.</title>
        <authorList>
            <person name="Maheux A.F."/>
            <person name="Boudreau D.K."/>
            <person name="Berube E."/>
            <person name="Boissinot M."/>
            <person name="Raymond F."/>
            <person name="Brodeur S."/>
            <person name="Corbeil J."/>
            <person name="Brightwell G."/>
            <person name="Broda D."/>
            <person name="Omar R.F."/>
            <person name="Bergeron M.G."/>
        </authorList>
    </citation>
    <scope>NUCLEOTIDE SEQUENCE [LARGE SCALE GENOMIC DNA]</scope>
    <source>
        <strain evidence="1 2">CCRI-22766</strain>
    </source>
</reference>
<comment type="caution">
    <text evidence="1">The sequence shown here is derived from an EMBL/GenBank/DDBJ whole genome shotgun (WGS) entry which is preliminary data.</text>
</comment>
<sequence>MSFVNKCSTIIRRSDKNMFHIYSDKGIYLKLFDKNNDFISSKNIIDNQLVDFTKCYFTLDKSNNLYGICNDDNLVLLEMLSDSCDFTKREIIEYNNQKFNILFPYIKIINDNIHIIYYVYNSKSTNTSALFHHYRCNGVWTENKIDFINHVILDNFIVLWSQNSPILFYFNLVDGFEEIFISRFNCSTLTWSDPIQITNSKKSKLYLSVLKDSMNFYHITFCENIENGYAVKYLNGYLNENSLDIDSSTYITGPSTCMYPTLIKHKSILYLMWVNYGKLISCYSNNLGKSWSEHKIDEFSIEEEFSRALFQSNYEKDISYNLTCTFTTLNDIGLLGF</sequence>
<proteinExistence type="predicted"/>
<accession>A0A371ISC6</accession>
<evidence type="ECO:0000313" key="2">
    <source>
        <dbReference type="Proteomes" id="UP000243494"/>
    </source>
</evidence>
<protein>
    <recommendedName>
        <fullName evidence="3">Exo-alpha-sialidase</fullName>
    </recommendedName>
</protein>
<gene>
    <name evidence="1" type="ORF">CHF27_008440</name>
</gene>